<dbReference type="EMBL" id="LRGB01015684">
    <property type="protein sequence ID" value="KZR98830.1"/>
    <property type="molecule type" value="Genomic_DNA"/>
</dbReference>
<gene>
    <name evidence="1" type="ORF">APZ42_005569</name>
</gene>
<protein>
    <submittedName>
        <fullName evidence="1">Uncharacterized protein</fullName>
    </submittedName>
</protein>
<evidence type="ECO:0000313" key="2">
    <source>
        <dbReference type="Proteomes" id="UP000076858"/>
    </source>
</evidence>
<reference evidence="1 2" key="1">
    <citation type="submission" date="2016-03" db="EMBL/GenBank/DDBJ databases">
        <title>EvidentialGene: Evidence-directed Construction of Genes on Genomes.</title>
        <authorList>
            <person name="Gilbert D.G."/>
            <person name="Choi J.-H."/>
            <person name="Mockaitis K."/>
            <person name="Colbourne J."/>
            <person name="Pfrender M."/>
        </authorList>
    </citation>
    <scope>NUCLEOTIDE SEQUENCE [LARGE SCALE GENOMIC DNA]</scope>
    <source>
        <strain evidence="1 2">Xinb3</strain>
        <tissue evidence="1">Complete organism</tissue>
    </source>
</reference>
<name>A0A0P5I016_9CRUS</name>
<comment type="caution">
    <text evidence="1">The sequence shown here is derived from an EMBL/GenBank/DDBJ whole genome shotgun (WGS) entry which is preliminary data.</text>
</comment>
<proteinExistence type="predicted"/>
<dbReference type="AlphaFoldDB" id="A0A0P5I016"/>
<keyword evidence="2" id="KW-1185">Reference proteome</keyword>
<accession>A0A0P5I016</accession>
<organism evidence="1 2">
    <name type="scientific">Daphnia magna</name>
    <dbReference type="NCBI Taxonomy" id="35525"/>
    <lineage>
        <taxon>Eukaryota</taxon>
        <taxon>Metazoa</taxon>
        <taxon>Ecdysozoa</taxon>
        <taxon>Arthropoda</taxon>
        <taxon>Crustacea</taxon>
        <taxon>Branchiopoda</taxon>
        <taxon>Diplostraca</taxon>
        <taxon>Cladocera</taxon>
        <taxon>Anomopoda</taxon>
        <taxon>Daphniidae</taxon>
        <taxon>Daphnia</taxon>
    </lineage>
</organism>
<evidence type="ECO:0000313" key="1">
    <source>
        <dbReference type="EMBL" id="KZR98830.1"/>
    </source>
</evidence>
<dbReference type="Proteomes" id="UP000076858">
    <property type="component" value="Unassembled WGS sequence"/>
</dbReference>
<sequence>MSTSLGLPWVTTDNVFETEILESDSLLEEESVLNTDGQIINLFDLSIYASTLQHEDRCRYAAKLLLVGCDCPYTVHEEYWCNGLTISEKMPQVINLNLVNYLISQLYSDELAAKSKLFIGVVLPELTSKYFTKTRYNVTTDENN</sequence>